<dbReference type="PANTHER" id="PTHR11229:SF16">
    <property type="entry name" value="LARGE RIBOSOMAL SUBUNIT PROTEIN UL3C"/>
    <property type="match status" value="1"/>
</dbReference>
<evidence type="ECO:0000256" key="5">
    <source>
        <dbReference type="ARBA" id="ARBA00023274"/>
    </source>
</evidence>
<accession>A0A1G1X312</accession>
<proteinExistence type="inferred from homology"/>
<dbReference type="SUPFAM" id="SSF50447">
    <property type="entry name" value="Translation proteins"/>
    <property type="match status" value="1"/>
</dbReference>
<evidence type="ECO:0000256" key="4">
    <source>
        <dbReference type="ARBA" id="ARBA00022980"/>
    </source>
</evidence>
<dbReference type="Gene3D" id="2.40.30.10">
    <property type="entry name" value="Translation factors"/>
    <property type="match status" value="2"/>
</dbReference>
<dbReference type="GO" id="GO:1990904">
    <property type="term" value="C:ribonucleoprotein complex"/>
    <property type="evidence" value="ECO:0007669"/>
    <property type="project" value="UniProtKB-KW"/>
</dbReference>
<keyword evidence="5" id="KW-0687">Ribonucleoprotein</keyword>
<comment type="caution">
    <text evidence="7">The sequence shown here is derived from an EMBL/GenBank/DDBJ whole genome shotgun (WGS) entry which is preliminary data.</text>
</comment>
<evidence type="ECO:0000256" key="1">
    <source>
        <dbReference type="ARBA" id="ARBA00006540"/>
    </source>
</evidence>
<evidence type="ECO:0000256" key="6">
    <source>
        <dbReference type="NCBIfam" id="TIGR03625"/>
    </source>
</evidence>
<dbReference type="EMBL" id="MHHR01000014">
    <property type="protein sequence ID" value="OGY34388.1"/>
    <property type="molecule type" value="Genomic_DNA"/>
</dbReference>
<sequence>MKAILGRKLGMSQVFSPDGEVIGVTLILALPNFVTIRRTEEKDGYAAVQLALPKKEGATLGEKRTPSGDKKLFAARQEFEGALADDVTVLDLAQFTVGDPIEVSGISKGKGYAGVVKRHHFRGGPASHGHRHVLRRPGSIGSRYPQHVRKGKRMAGRMGSDQVTVKNLVIVKIDTEHNVVAVKGAVPGRKGSVVSILGTESK</sequence>
<dbReference type="AlphaFoldDB" id="A0A1G1X312"/>
<dbReference type="GO" id="GO:0005840">
    <property type="term" value="C:ribosome"/>
    <property type="evidence" value="ECO:0007669"/>
    <property type="project" value="UniProtKB-UniRule"/>
</dbReference>
<evidence type="ECO:0000313" key="7">
    <source>
        <dbReference type="EMBL" id="OGY34388.1"/>
    </source>
</evidence>
<evidence type="ECO:0000256" key="2">
    <source>
        <dbReference type="ARBA" id="ARBA00022730"/>
    </source>
</evidence>
<evidence type="ECO:0000313" key="8">
    <source>
        <dbReference type="Proteomes" id="UP000177528"/>
    </source>
</evidence>
<dbReference type="FunFam" id="2.40.30.10:FF:000004">
    <property type="entry name" value="50S ribosomal protein L3"/>
    <property type="match status" value="1"/>
</dbReference>
<dbReference type="PANTHER" id="PTHR11229">
    <property type="entry name" value="50S RIBOSOMAL PROTEIN L3"/>
    <property type="match status" value="1"/>
</dbReference>
<dbReference type="Proteomes" id="UP000177528">
    <property type="component" value="Unassembled WGS sequence"/>
</dbReference>
<dbReference type="InterPro" id="IPR009000">
    <property type="entry name" value="Transl_B-barrel_sf"/>
</dbReference>
<gene>
    <name evidence="7" type="ORF">A3D99_02650</name>
</gene>
<keyword evidence="3" id="KW-0694">RNA-binding</keyword>
<evidence type="ECO:0000256" key="3">
    <source>
        <dbReference type="ARBA" id="ARBA00022884"/>
    </source>
</evidence>
<keyword evidence="4 7" id="KW-0689">Ribosomal protein</keyword>
<dbReference type="InterPro" id="IPR000597">
    <property type="entry name" value="Ribosomal_uL3"/>
</dbReference>
<dbReference type="Pfam" id="PF00297">
    <property type="entry name" value="Ribosomal_L3"/>
    <property type="match status" value="1"/>
</dbReference>
<reference evidence="7 8" key="1">
    <citation type="journal article" date="2016" name="Nat. Commun.">
        <title>Thousands of microbial genomes shed light on interconnected biogeochemical processes in an aquifer system.</title>
        <authorList>
            <person name="Anantharaman K."/>
            <person name="Brown C.T."/>
            <person name="Hug L.A."/>
            <person name="Sharon I."/>
            <person name="Castelle C.J."/>
            <person name="Probst A.J."/>
            <person name="Thomas B.C."/>
            <person name="Singh A."/>
            <person name="Wilkins M.J."/>
            <person name="Karaoz U."/>
            <person name="Brodie E.L."/>
            <person name="Williams K.H."/>
            <person name="Hubbard S.S."/>
            <person name="Banfield J.F."/>
        </authorList>
    </citation>
    <scope>NUCLEOTIDE SEQUENCE [LARGE SCALE GENOMIC DNA]</scope>
</reference>
<dbReference type="NCBIfam" id="TIGR03625">
    <property type="entry name" value="L3_bact"/>
    <property type="match status" value="1"/>
</dbReference>
<name>A0A1G1X312_9BACT</name>
<keyword evidence="2" id="KW-0699">rRNA-binding</keyword>
<dbReference type="InterPro" id="IPR019927">
    <property type="entry name" value="Ribosomal_uL3_bac/org-type"/>
</dbReference>
<dbReference type="GO" id="GO:0006412">
    <property type="term" value="P:translation"/>
    <property type="evidence" value="ECO:0007669"/>
    <property type="project" value="UniProtKB-UniRule"/>
</dbReference>
<organism evidence="7 8">
    <name type="scientific">Candidatus Andersenbacteria bacterium RIFCSPHIGHO2_12_FULL_45_11</name>
    <dbReference type="NCBI Taxonomy" id="1797281"/>
    <lineage>
        <taxon>Bacteria</taxon>
        <taxon>Candidatus Anderseniibacteriota</taxon>
    </lineage>
</organism>
<protein>
    <recommendedName>
        <fullName evidence="6">50S ribosomal protein L3</fullName>
    </recommendedName>
</protein>
<dbReference type="GO" id="GO:0019843">
    <property type="term" value="F:rRNA binding"/>
    <property type="evidence" value="ECO:0007669"/>
    <property type="project" value="UniProtKB-KW"/>
</dbReference>
<dbReference type="GO" id="GO:0003735">
    <property type="term" value="F:structural constituent of ribosome"/>
    <property type="evidence" value="ECO:0007669"/>
    <property type="project" value="UniProtKB-UniRule"/>
</dbReference>
<comment type="similarity">
    <text evidence="1">Belongs to the universal ribosomal protein uL3 family.</text>
</comment>